<keyword evidence="1" id="KW-0677">Repeat</keyword>
<dbReference type="InterPro" id="IPR032675">
    <property type="entry name" value="LRR_dom_sf"/>
</dbReference>
<keyword evidence="2 3" id="KW-0802">TPR repeat</keyword>
<evidence type="ECO:0000256" key="4">
    <source>
        <dbReference type="SAM" id="MobiDB-lite"/>
    </source>
</evidence>
<proteinExistence type="predicted"/>
<dbReference type="PANTHER" id="PTHR22904:SF523">
    <property type="entry name" value="STRESS-INDUCED-PHOSPHOPROTEIN 1"/>
    <property type="match status" value="1"/>
</dbReference>
<dbReference type="Gene3D" id="1.20.1280.50">
    <property type="match status" value="1"/>
</dbReference>
<feature type="region of interest" description="Disordered" evidence="4">
    <location>
        <begin position="1"/>
        <end position="27"/>
    </location>
</feature>
<dbReference type="GO" id="GO:0051879">
    <property type="term" value="F:Hsp90 protein binding"/>
    <property type="evidence" value="ECO:0007669"/>
    <property type="project" value="TreeGrafter"/>
</dbReference>
<accession>A0A8H7RAD3</accession>
<dbReference type="InterPro" id="IPR006553">
    <property type="entry name" value="Leu-rich_rpt_Cys-con_subtyp"/>
</dbReference>
<dbReference type="InterPro" id="IPR011990">
    <property type="entry name" value="TPR-like_helical_dom_sf"/>
</dbReference>
<dbReference type="Proteomes" id="UP000650833">
    <property type="component" value="Unassembled WGS sequence"/>
</dbReference>
<sequence length="574" mass="65616">MYKRKQTSAESAKVKQPKLTESNSSGEPWKQVFQDASAAFKENKYRESVALFTRALSLNPNHITIIDCRAASYEKLNELDLALQDAANIIKIAPGEARGYLRAGKVLSLQQKYKQAAKIYKRALTRVDTQDKRYQQILSIKAIAERKASPPPCHDFMKILPYDVISLIFSMLSFDRRIQCTGVSQTWRGFALGWSGMWRDLDFGDKKVSYTTIKNYLSYAQGRHIRRLAMMDADQSRMKKILQLLIDENCQYIEVLDFVRCDIPRNLFLRMLRLVGKHVKNLKIDECDIQLAVVFKEIIPLCSRLTHLSMIGIETGDMDDLRQNATPTNLTHMRLSISGDTNTNWVLSQCKLLNVLEIKTMDVTFRDAFIALMSLPNLKELYYTNGSNYKVNTKWPLSESSASKAGLERCLVRGDISFTGELLDYIIKRDYKTIKQLSIFDCPSMDNTLARLAIEPGLPCIEILNIDKLIALEEWNLHTIISSCPTIQELTMSWISDVTDSVLNDLKVVTKKLRKLDITHCNNVTGVGLQQVVTTHQGTLEKLILNNCQRINSDAIRWVYEILSKRIVECKYNN</sequence>
<dbReference type="SUPFAM" id="SSF81383">
    <property type="entry name" value="F-box domain"/>
    <property type="match status" value="1"/>
</dbReference>
<protein>
    <recommendedName>
        <fullName evidence="7">RNI-like protein</fullName>
    </recommendedName>
</protein>
<dbReference type="Gene3D" id="1.25.40.10">
    <property type="entry name" value="Tetratricopeptide repeat domain"/>
    <property type="match status" value="1"/>
</dbReference>
<evidence type="ECO:0000313" key="6">
    <source>
        <dbReference type="Proteomes" id="UP000650833"/>
    </source>
</evidence>
<name>A0A8H7RAD3_9FUNG</name>
<dbReference type="SMART" id="SM00028">
    <property type="entry name" value="TPR"/>
    <property type="match status" value="3"/>
</dbReference>
<feature type="repeat" description="TPR" evidence="3">
    <location>
        <begin position="29"/>
        <end position="62"/>
    </location>
</feature>
<keyword evidence="6" id="KW-1185">Reference proteome</keyword>
<dbReference type="SUPFAM" id="SSF48452">
    <property type="entry name" value="TPR-like"/>
    <property type="match status" value="1"/>
</dbReference>
<evidence type="ECO:0008006" key="7">
    <source>
        <dbReference type="Google" id="ProtNLM"/>
    </source>
</evidence>
<dbReference type="PROSITE" id="PS50005">
    <property type="entry name" value="TPR"/>
    <property type="match status" value="1"/>
</dbReference>
<dbReference type="PANTHER" id="PTHR22904">
    <property type="entry name" value="TPR REPEAT CONTAINING PROTEIN"/>
    <property type="match status" value="1"/>
</dbReference>
<gene>
    <name evidence="5" type="ORF">INT46_009861</name>
</gene>
<comment type="caution">
    <text evidence="5">The sequence shown here is derived from an EMBL/GenBank/DDBJ whole genome shotgun (WGS) entry which is preliminary data.</text>
</comment>
<dbReference type="InterPro" id="IPR019734">
    <property type="entry name" value="TPR_rpt"/>
</dbReference>
<dbReference type="SUPFAM" id="SSF52047">
    <property type="entry name" value="RNI-like"/>
    <property type="match status" value="1"/>
</dbReference>
<evidence type="ECO:0000313" key="5">
    <source>
        <dbReference type="EMBL" id="KAG2206625.1"/>
    </source>
</evidence>
<dbReference type="InterPro" id="IPR036047">
    <property type="entry name" value="F-box-like_dom_sf"/>
</dbReference>
<dbReference type="AlphaFoldDB" id="A0A8H7RAD3"/>
<reference evidence="5" key="1">
    <citation type="submission" date="2020-12" db="EMBL/GenBank/DDBJ databases">
        <title>Metabolic potential, ecology and presence of endohyphal bacteria is reflected in genomic diversity of Mucoromycotina.</title>
        <authorList>
            <person name="Muszewska A."/>
            <person name="Okrasinska A."/>
            <person name="Steczkiewicz K."/>
            <person name="Drgas O."/>
            <person name="Orlowska M."/>
            <person name="Perlinska-Lenart U."/>
            <person name="Aleksandrzak-Piekarczyk T."/>
            <person name="Szatraj K."/>
            <person name="Zielenkiewicz U."/>
            <person name="Pilsyk S."/>
            <person name="Malc E."/>
            <person name="Mieczkowski P."/>
            <person name="Kruszewska J.S."/>
            <person name="Biernat P."/>
            <person name="Pawlowska J."/>
        </authorList>
    </citation>
    <scope>NUCLEOTIDE SEQUENCE</scope>
    <source>
        <strain evidence="5">CBS 226.32</strain>
    </source>
</reference>
<dbReference type="SMART" id="SM00367">
    <property type="entry name" value="LRR_CC"/>
    <property type="match status" value="2"/>
</dbReference>
<evidence type="ECO:0000256" key="3">
    <source>
        <dbReference type="PROSITE-ProRule" id="PRU00339"/>
    </source>
</evidence>
<dbReference type="EMBL" id="JAEPRC010000145">
    <property type="protein sequence ID" value="KAG2206625.1"/>
    <property type="molecule type" value="Genomic_DNA"/>
</dbReference>
<dbReference type="Gene3D" id="3.80.10.10">
    <property type="entry name" value="Ribonuclease Inhibitor"/>
    <property type="match status" value="1"/>
</dbReference>
<dbReference type="OrthoDB" id="2218971at2759"/>
<evidence type="ECO:0000256" key="1">
    <source>
        <dbReference type="ARBA" id="ARBA00022737"/>
    </source>
</evidence>
<organism evidence="5 6">
    <name type="scientific">Mucor plumbeus</name>
    <dbReference type="NCBI Taxonomy" id="97098"/>
    <lineage>
        <taxon>Eukaryota</taxon>
        <taxon>Fungi</taxon>
        <taxon>Fungi incertae sedis</taxon>
        <taxon>Mucoromycota</taxon>
        <taxon>Mucoromycotina</taxon>
        <taxon>Mucoromycetes</taxon>
        <taxon>Mucorales</taxon>
        <taxon>Mucorineae</taxon>
        <taxon>Mucoraceae</taxon>
        <taxon>Mucor</taxon>
    </lineage>
</organism>
<evidence type="ECO:0000256" key="2">
    <source>
        <dbReference type="ARBA" id="ARBA00022803"/>
    </source>
</evidence>